<dbReference type="AlphaFoldDB" id="A0AAD8K5Y3"/>
<protein>
    <submittedName>
        <fullName evidence="2">Uncharacterized protein</fullName>
    </submittedName>
</protein>
<name>A0AAD8K5Y3_TARER</name>
<gene>
    <name evidence="2" type="ORF">QVD17_30613</name>
</gene>
<evidence type="ECO:0000313" key="3">
    <source>
        <dbReference type="Proteomes" id="UP001229421"/>
    </source>
</evidence>
<feature type="compositionally biased region" description="Basic and acidic residues" evidence="1">
    <location>
        <begin position="52"/>
        <end position="61"/>
    </location>
</feature>
<reference evidence="2" key="1">
    <citation type="journal article" date="2023" name="bioRxiv">
        <title>Improved chromosome-level genome assembly for marigold (Tagetes erecta).</title>
        <authorList>
            <person name="Jiang F."/>
            <person name="Yuan L."/>
            <person name="Wang S."/>
            <person name="Wang H."/>
            <person name="Xu D."/>
            <person name="Wang A."/>
            <person name="Fan W."/>
        </authorList>
    </citation>
    <scope>NUCLEOTIDE SEQUENCE</scope>
    <source>
        <strain evidence="2">WSJ</strain>
        <tissue evidence="2">Leaf</tissue>
    </source>
</reference>
<accession>A0AAD8K5Y3</accession>
<feature type="compositionally biased region" description="Acidic residues" evidence="1">
    <location>
        <begin position="62"/>
        <end position="71"/>
    </location>
</feature>
<organism evidence="2 3">
    <name type="scientific">Tagetes erecta</name>
    <name type="common">African marigold</name>
    <dbReference type="NCBI Taxonomy" id="13708"/>
    <lineage>
        <taxon>Eukaryota</taxon>
        <taxon>Viridiplantae</taxon>
        <taxon>Streptophyta</taxon>
        <taxon>Embryophyta</taxon>
        <taxon>Tracheophyta</taxon>
        <taxon>Spermatophyta</taxon>
        <taxon>Magnoliopsida</taxon>
        <taxon>eudicotyledons</taxon>
        <taxon>Gunneridae</taxon>
        <taxon>Pentapetalae</taxon>
        <taxon>asterids</taxon>
        <taxon>campanulids</taxon>
        <taxon>Asterales</taxon>
        <taxon>Asteraceae</taxon>
        <taxon>Asteroideae</taxon>
        <taxon>Heliantheae alliance</taxon>
        <taxon>Tageteae</taxon>
        <taxon>Tagetes</taxon>
    </lineage>
</organism>
<comment type="caution">
    <text evidence="2">The sequence shown here is derived from an EMBL/GenBank/DDBJ whole genome shotgun (WGS) entry which is preliminary data.</text>
</comment>
<evidence type="ECO:0000313" key="2">
    <source>
        <dbReference type="EMBL" id="KAK1414852.1"/>
    </source>
</evidence>
<sequence length="114" mass="13120">MNDQTSHNFCVQPPYSKYAPRRLLPTDDEKKEAWWIQSCAYIQEMVDEKVKSAGQNPHKDVEEDLQDDLGDDFSNINGEDIRTPAKQSIQSIQSISKQASGWLDEEVDFNFLLL</sequence>
<dbReference type="EMBL" id="JAUHHV010000008">
    <property type="protein sequence ID" value="KAK1414852.1"/>
    <property type="molecule type" value="Genomic_DNA"/>
</dbReference>
<keyword evidence="3" id="KW-1185">Reference proteome</keyword>
<evidence type="ECO:0000256" key="1">
    <source>
        <dbReference type="SAM" id="MobiDB-lite"/>
    </source>
</evidence>
<feature type="region of interest" description="Disordered" evidence="1">
    <location>
        <begin position="52"/>
        <end position="85"/>
    </location>
</feature>
<proteinExistence type="predicted"/>
<dbReference type="Proteomes" id="UP001229421">
    <property type="component" value="Unassembled WGS sequence"/>
</dbReference>